<dbReference type="Gene3D" id="3.30.499.10">
    <property type="entry name" value="Aconitase, domain 3"/>
    <property type="match status" value="1"/>
</dbReference>
<accession>A0A2S7EY56</accession>
<evidence type="ECO:0000256" key="1">
    <source>
        <dbReference type="ARBA" id="ARBA00022723"/>
    </source>
</evidence>
<evidence type="ECO:0000256" key="3">
    <source>
        <dbReference type="ARBA" id="ARBA00023014"/>
    </source>
</evidence>
<dbReference type="Proteomes" id="UP000238261">
    <property type="component" value="Unassembled WGS sequence"/>
</dbReference>
<name>A0A2S7EY56_9XANT</name>
<dbReference type="GO" id="GO:0051536">
    <property type="term" value="F:iron-sulfur cluster binding"/>
    <property type="evidence" value="ECO:0007669"/>
    <property type="project" value="UniProtKB-KW"/>
</dbReference>
<organism evidence="5 6">
    <name type="scientific">Xanthomonas hyacinthi</name>
    <dbReference type="NCBI Taxonomy" id="56455"/>
    <lineage>
        <taxon>Bacteria</taxon>
        <taxon>Pseudomonadati</taxon>
        <taxon>Pseudomonadota</taxon>
        <taxon>Gammaproteobacteria</taxon>
        <taxon>Lysobacterales</taxon>
        <taxon>Lysobacteraceae</taxon>
        <taxon>Xanthomonas</taxon>
    </lineage>
</organism>
<dbReference type="OrthoDB" id="9802769at2"/>
<keyword evidence="2" id="KW-0408">Iron</keyword>
<evidence type="ECO:0000313" key="6">
    <source>
        <dbReference type="Proteomes" id="UP000238261"/>
    </source>
</evidence>
<dbReference type="InterPro" id="IPR036008">
    <property type="entry name" value="Aconitase_4Fe-4S_dom"/>
</dbReference>
<evidence type="ECO:0000313" key="5">
    <source>
        <dbReference type="EMBL" id="PPU98086.1"/>
    </source>
</evidence>
<sequence>MNAIPHTLYDRLRDAHAIEERDDGTCLICVDRHLVHELTSPQALESLRLTSRTVRRPTMTLAMADHNVPIWCLADIGIRAIFASSFADIFWQNAR</sequence>
<gene>
    <name evidence="5" type="ORF">XhyaCFBP1156_07625</name>
</gene>
<dbReference type="GO" id="GO:0046872">
    <property type="term" value="F:metal ion binding"/>
    <property type="evidence" value="ECO:0007669"/>
    <property type="project" value="UniProtKB-KW"/>
</dbReference>
<keyword evidence="3" id="KW-0411">Iron-sulfur</keyword>
<dbReference type="SUPFAM" id="SSF53732">
    <property type="entry name" value="Aconitase iron-sulfur domain"/>
    <property type="match status" value="1"/>
</dbReference>
<dbReference type="AlphaFoldDB" id="A0A2S7EY56"/>
<comment type="caution">
    <text evidence="5">The sequence shown here is derived from an EMBL/GenBank/DDBJ whole genome shotgun (WGS) entry which is preliminary data.</text>
</comment>
<keyword evidence="6" id="KW-1185">Reference proteome</keyword>
<keyword evidence="1" id="KW-0479">Metal-binding</keyword>
<feature type="domain" description="Aconitase/3-isopropylmalate dehydratase large subunit alpha/beta/alpha" evidence="4">
    <location>
        <begin position="14"/>
        <end position="78"/>
    </location>
</feature>
<dbReference type="EMBL" id="MDEG01000005">
    <property type="protein sequence ID" value="PPU98086.1"/>
    <property type="molecule type" value="Genomic_DNA"/>
</dbReference>
<dbReference type="SUPFAM" id="SSF52016">
    <property type="entry name" value="LeuD/IlvD-like"/>
    <property type="match status" value="1"/>
</dbReference>
<dbReference type="InterPro" id="IPR001030">
    <property type="entry name" value="Acoase/IPM_deHydtase_lsu_aba"/>
</dbReference>
<dbReference type="RefSeq" id="WP_046978852.1">
    <property type="nucleotide sequence ID" value="NZ_CP043476.1"/>
</dbReference>
<proteinExistence type="predicted"/>
<reference evidence="6" key="1">
    <citation type="submission" date="2016-08" db="EMBL/GenBank/DDBJ databases">
        <authorList>
            <person name="Merda D."/>
            <person name="Briand M."/>
            <person name="Taghouti G."/>
            <person name="Carrere S."/>
            <person name="Gouzy J."/>
            <person name="Portier P."/>
            <person name="Jacques M.-A."/>
            <person name="Fischer-Le Saux M."/>
        </authorList>
    </citation>
    <scope>NUCLEOTIDE SEQUENCE [LARGE SCALE GENOMIC DNA]</scope>
    <source>
        <strain evidence="6">CFBP1156</strain>
    </source>
</reference>
<evidence type="ECO:0000256" key="2">
    <source>
        <dbReference type="ARBA" id="ARBA00023004"/>
    </source>
</evidence>
<dbReference type="Pfam" id="PF00330">
    <property type="entry name" value="Aconitase"/>
    <property type="match status" value="1"/>
</dbReference>
<protein>
    <recommendedName>
        <fullName evidence="4">Aconitase/3-isopropylmalate dehydratase large subunit alpha/beta/alpha domain-containing protein</fullName>
    </recommendedName>
</protein>
<evidence type="ECO:0000259" key="4">
    <source>
        <dbReference type="Pfam" id="PF00330"/>
    </source>
</evidence>
<dbReference type="InterPro" id="IPR015931">
    <property type="entry name" value="Acnase/IPM_dHydase_lsu_aba_1/3"/>
</dbReference>